<evidence type="ECO:0000256" key="5">
    <source>
        <dbReference type="ARBA" id="ARBA00022598"/>
    </source>
</evidence>
<dbReference type="EMBL" id="BJLH01000003">
    <property type="protein sequence ID" value="GEA59658.1"/>
    <property type="molecule type" value="Genomic_DNA"/>
</dbReference>
<proteinExistence type="inferred from homology"/>
<feature type="domain" description="Aminoacyl-transfer RNA synthetases class-II family profile" evidence="13">
    <location>
        <begin position="21"/>
        <end position="316"/>
    </location>
</feature>
<feature type="binding site" evidence="12">
    <location>
        <begin position="263"/>
        <end position="264"/>
    </location>
    <ligand>
        <name>L-histidine</name>
        <dbReference type="ChEBI" id="CHEBI:57595"/>
    </ligand>
</feature>
<keyword evidence="7 11" id="KW-0067">ATP-binding</keyword>
<dbReference type="RefSeq" id="WP_141269656.1">
    <property type="nucleotide sequence ID" value="NZ_BJLH01000003.1"/>
</dbReference>
<dbReference type="PANTHER" id="PTHR43707">
    <property type="entry name" value="HISTIDYL-TRNA SYNTHETASE"/>
    <property type="match status" value="1"/>
</dbReference>
<feature type="binding site" evidence="12">
    <location>
        <position position="131"/>
    </location>
    <ligand>
        <name>L-histidine</name>
        <dbReference type="ChEBI" id="CHEBI:57595"/>
    </ligand>
</feature>
<evidence type="ECO:0000256" key="7">
    <source>
        <dbReference type="ARBA" id="ARBA00022840"/>
    </source>
</evidence>
<keyword evidence="5 11" id="KW-0436">Ligase</keyword>
<dbReference type="NCBIfam" id="TIGR00442">
    <property type="entry name" value="hisS"/>
    <property type="match status" value="1"/>
</dbReference>
<dbReference type="Pfam" id="PF03129">
    <property type="entry name" value="HGTP_anticodon"/>
    <property type="match status" value="1"/>
</dbReference>
<dbReference type="FunFam" id="3.30.930.10:FF:000005">
    <property type="entry name" value="Histidine--tRNA ligase"/>
    <property type="match status" value="1"/>
</dbReference>
<dbReference type="OrthoDB" id="9800814at2"/>
<evidence type="ECO:0000256" key="4">
    <source>
        <dbReference type="ARBA" id="ARBA00022490"/>
    </source>
</evidence>
<dbReference type="PANTHER" id="PTHR43707:SF1">
    <property type="entry name" value="HISTIDINE--TRNA LIGASE, MITOCHONDRIAL-RELATED"/>
    <property type="match status" value="1"/>
</dbReference>
<feature type="binding site" evidence="12">
    <location>
        <begin position="83"/>
        <end position="85"/>
    </location>
    <ligand>
        <name>L-histidine</name>
        <dbReference type="ChEBI" id="CHEBI:57595"/>
    </ligand>
</feature>
<dbReference type="GO" id="GO:0005737">
    <property type="term" value="C:cytoplasm"/>
    <property type="evidence" value="ECO:0007669"/>
    <property type="project" value="UniProtKB-SubCell"/>
</dbReference>
<dbReference type="SUPFAM" id="SSF52954">
    <property type="entry name" value="Class II aaRS ABD-related"/>
    <property type="match status" value="1"/>
</dbReference>
<dbReference type="InterPro" id="IPR006195">
    <property type="entry name" value="aa-tRNA-synth_II"/>
</dbReference>
<dbReference type="PROSITE" id="PS50862">
    <property type="entry name" value="AA_TRNA_LIGASE_II"/>
    <property type="match status" value="1"/>
</dbReference>
<dbReference type="HAMAP" id="MF_00127">
    <property type="entry name" value="His_tRNA_synth"/>
    <property type="match status" value="1"/>
</dbReference>
<dbReference type="GO" id="GO:0005524">
    <property type="term" value="F:ATP binding"/>
    <property type="evidence" value="ECO:0007669"/>
    <property type="project" value="UniProtKB-UniRule"/>
</dbReference>
<dbReference type="InterPro" id="IPR004154">
    <property type="entry name" value="Anticodon-bd"/>
</dbReference>
<evidence type="ECO:0000256" key="3">
    <source>
        <dbReference type="ARBA" id="ARBA00011738"/>
    </source>
</evidence>
<keyword evidence="9 11" id="KW-0030">Aminoacyl-tRNA synthetase</keyword>
<evidence type="ECO:0000256" key="10">
    <source>
        <dbReference type="ARBA" id="ARBA00047639"/>
    </source>
</evidence>
<evidence type="ECO:0000313" key="14">
    <source>
        <dbReference type="EMBL" id="GEA59658.1"/>
    </source>
</evidence>
<dbReference type="SUPFAM" id="SSF55681">
    <property type="entry name" value="Class II aaRS and biotin synthetases"/>
    <property type="match status" value="1"/>
</dbReference>
<keyword evidence="15" id="KW-1185">Reference proteome</keyword>
<evidence type="ECO:0000256" key="12">
    <source>
        <dbReference type="PIRSR" id="PIRSR001549-1"/>
    </source>
</evidence>
<dbReference type="InterPro" id="IPR036621">
    <property type="entry name" value="Anticodon-bd_dom_sf"/>
</dbReference>
<sequence>MAKTIQAIRGMNDCLPTQSPLWQKLESTVQRVVSAYGYNEVRMPIVEMTNLFSRAIGEVTDVVEKEMYTFEDRNGDSLTLRPEGTAGCVRAGIENGLLYNQEQRLWYMGPMFRHERPQKGRYRQFHQCGVEVFGIEGPDVDAELIMMTARLWRELGIDKHVRLELNSIGSLEARANYRTALVAYLEQHIDILDDDCKRRMHTNPLRVLDTKNPDVQAILGDAPRLSDYLDAESKQHFAGLCELLDAAGIEYQVNERLVRGLDYYNRTVFEWITESLGSQGTVCGGGRYDGLVEQLGGKPTKAVGFAMGLERLVLMLETLELNEVRRSVDAYVVTAGEGTLMAGMKLAESLREQMPELRVMNHFGGGNFKKQFKRADKVGAAVALVLGENEVSENNVVVKDLIGGEQITIAQADLVNKLKELI</sequence>
<protein>
    <recommendedName>
        <fullName evidence="11">Histidine--tRNA ligase</fullName>
        <ecNumber evidence="11">6.1.1.21</ecNumber>
    </recommendedName>
    <alternativeName>
        <fullName evidence="11">Histidyl-tRNA synthetase</fullName>
        <shortName evidence="11">HisRS</shortName>
    </alternativeName>
</protein>
<dbReference type="Gene3D" id="3.40.50.800">
    <property type="entry name" value="Anticodon-binding domain"/>
    <property type="match status" value="1"/>
</dbReference>
<keyword evidence="8 11" id="KW-0648">Protein biosynthesis</keyword>
<dbReference type="Gene3D" id="3.30.930.10">
    <property type="entry name" value="Bira Bifunctional Protein, Domain 2"/>
    <property type="match status" value="1"/>
</dbReference>
<comment type="subunit">
    <text evidence="3 11">Homodimer.</text>
</comment>
<dbReference type="InterPro" id="IPR004516">
    <property type="entry name" value="HisRS/HisZ"/>
</dbReference>
<dbReference type="InterPro" id="IPR045864">
    <property type="entry name" value="aa-tRNA-synth_II/BPL/LPL"/>
</dbReference>
<name>A0A4Y3IL77_9VIBR</name>
<dbReference type="InterPro" id="IPR041715">
    <property type="entry name" value="HisRS-like_core"/>
</dbReference>
<gene>
    <name evidence="11 14" type="primary">hisS</name>
    <name evidence="14" type="ORF">VCO01S_08510</name>
</gene>
<evidence type="ECO:0000259" key="13">
    <source>
        <dbReference type="PROSITE" id="PS50862"/>
    </source>
</evidence>
<dbReference type="CDD" id="cd00859">
    <property type="entry name" value="HisRS_anticodon"/>
    <property type="match status" value="1"/>
</dbReference>
<keyword evidence="4 11" id="KW-0963">Cytoplasm</keyword>
<comment type="subcellular location">
    <subcellularLocation>
        <location evidence="1 11">Cytoplasm</location>
    </subcellularLocation>
</comment>
<dbReference type="Proteomes" id="UP000318242">
    <property type="component" value="Unassembled WGS sequence"/>
</dbReference>
<comment type="caution">
    <text evidence="14">The sequence shown here is derived from an EMBL/GenBank/DDBJ whole genome shotgun (WGS) entry which is preliminary data.</text>
</comment>
<dbReference type="PIRSF" id="PIRSF001549">
    <property type="entry name" value="His-tRNA_synth"/>
    <property type="match status" value="1"/>
</dbReference>
<keyword evidence="6 11" id="KW-0547">Nucleotide-binding</keyword>
<comment type="similarity">
    <text evidence="2 11">Belongs to the class-II aminoacyl-tRNA synthetase family.</text>
</comment>
<evidence type="ECO:0000256" key="6">
    <source>
        <dbReference type="ARBA" id="ARBA00022741"/>
    </source>
</evidence>
<dbReference type="Pfam" id="PF13393">
    <property type="entry name" value="tRNA-synt_His"/>
    <property type="match status" value="1"/>
</dbReference>
<evidence type="ECO:0000256" key="2">
    <source>
        <dbReference type="ARBA" id="ARBA00008226"/>
    </source>
</evidence>
<dbReference type="GO" id="GO:0006427">
    <property type="term" value="P:histidyl-tRNA aminoacylation"/>
    <property type="evidence" value="ECO:0007669"/>
    <property type="project" value="UniProtKB-UniRule"/>
</dbReference>
<organism evidence="14 15">
    <name type="scientific">Vibrio comitans NBRC 102076</name>
    <dbReference type="NCBI Taxonomy" id="1219078"/>
    <lineage>
        <taxon>Bacteria</taxon>
        <taxon>Pseudomonadati</taxon>
        <taxon>Pseudomonadota</taxon>
        <taxon>Gammaproteobacteria</taxon>
        <taxon>Vibrionales</taxon>
        <taxon>Vibrionaceae</taxon>
        <taxon>Vibrio</taxon>
    </lineage>
</organism>
<reference evidence="14 15" key="1">
    <citation type="submission" date="2019-06" db="EMBL/GenBank/DDBJ databases">
        <title>Whole genome shotgun sequence of Vibrio comitans NBRC 102076.</title>
        <authorList>
            <person name="Hosoyama A."/>
            <person name="Uohara A."/>
            <person name="Ohji S."/>
            <person name="Ichikawa N."/>
        </authorList>
    </citation>
    <scope>NUCLEOTIDE SEQUENCE [LARGE SCALE GENOMIC DNA]</scope>
    <source>
        <strain evidence="14 15">NBRC 102076</strain>
    </source>
</reference>
<feature type="binding site" evidence="12">
    <location>
        <position position="127"/>
    </location>
    <ligand>
        <name>L-histidine</name>
        <dbReference type="ChEBI" id="CHEBI:57595"/>
    </ligand>
</feature>
<evidence type="ECO:0000256" key="1">
    <source>
        <dbReference type="ARBA" id="ARBA00004496"/>
    </source>
</evidence>
<dbReference type="InterPro" id="IPR015807">
    <property type="entry name" value="His-tRNA-ligase"/>
</dbReference>
<dbReference type="CDD" id="cd00773">
    <property type="entry name" value="HisRS-like_core"/>
    <property type="match status" value="1"/>
</dbReference>
<evidence type="ECO:0000256" key="11">
    <source>
        <dbReference type="HAMAP-Rule" id="MF_00127"/>
    </source>
</evidence>
<feature type="binding site" evidence="12">
    <location>
        <position position="259"/>
    </location>
    <ligand>
        <name>L-histidine</name>
        <dbReference type="ChEBI" id="CHEBI:57595"/>
    </ligand>
</feature>
<dbReference type="EC" id="6.1.1.21" evidence="11"/>
<dbReference type="InterPro" id="IPR033656">
    <property type="entry name" value="HisRS_anticodon"/>
</dbReference>
<dbReference type="AlphaFoldDB" id="A0A4Y3IL77"/>
<feature type="binding site" evidence="12">
    <location>
        <position position="113"/>
    </location>
    <ligand>
        <name>L-histidine</name>
        <dbReference type="ChEBI" id="CHEBI:57595"/>
    </ligand>
</feature>
<accession>A0A4Y3IL77</accession>
<dbReference type="GO" id="GO:0004821">
    <property type="term" value="F:histidine-tRNA ligase activity"/>
    <property type="evidence" value="ECO:0007669"/>
    <property type="project" value="UniProtKB-UniRule"/>
</dbReference>
<evidence type="ECO:0000256" key="9">
    <source>
        <dbReference type="ARBA" id="ARBA00023146"/>
    </source>
</evidence>
<evidence type="ECO:0000313" key="15">
    <source>
        <dbReference type="Proteomes" id="UP000318242"/>
    </source>
</evidence>
<evidence type="ECO:0000256" key="8">
    <source>
        <dbReference type="ARBA" id="ARBA00022917"/>
    </source>
</evidence>
<comment type="catalytic activity">
    <reaction evidence="10 11">
        <text>tRNA(His) + L-histidine + ATP = L-histidyl-tRNA(His) + AMP + diphosphate + H(+)</text>
        <dbReference type="Rhea" id="RHEA:17313"/>
        <dbReference type="Rhea" id="RHEA-COMP:9665"/>
        <dbReference type="Rhea" id="RHEA-COMP:9689"/>
        <dbReference type="ChEBI" id="CHEBI:15378"/>
        <dbReference type="ChEBI" id="CHEBI:30616"/>
        <dbReference type="ChEBI" id="CHEBI:33019"/>
        <dbReference type="ChEBI" id="CHEBI:57595"/>
        <dbReference type="ChEBI" id="CHEBI:78442"/>
        <dbReference type="ChEBI" id="CHEBI:78527"/>
        <dbReference type="ChEBI" id="CHEBI:456215"/>
        <dbReference type="EC" id="6.1.1.21"/>
    </reaction>
</comment>